<proteinExistence type="predicted"/>
<dbReference type="SUPFAM" id="SSF109998">
    <property type="entry name" value="Triger factor/SurA peptide-binding domain-like"/>
    <property type="match status" value="1"/>
</dbReference>
<evidence type="ECO:0000313" key="4">
    <source>
        <dbReference type="Proteomes" id="UP000007384"/>
    </source>
</evidence>
<dbReference type="KEGG" id="fpe:Ferpe_1477"/>
<dbReference type="RefSeq" id="WP_014451983.1">
    <property type="nucleotide sequence ID" value="NC_017095.1"/>
</dbReference>
<evidence type="ECO:0000313" key="3">
    <source>
        <dbReference type="EMBL" id="AFG35546.1"/>
    </source>
</evidence>
<dbReference type="Proteomes" id="UP000007384">
    <property type="component" value="Chromosome"/>
</dbReference>
<gene>
    <name evidence="3" type="ordered locus">Ferpe_1477</name>
</gene>
<feature type="signal peptide" evidence="1">
    <location>
        <begin position="1"/>
        <end position="25"/>
    </location>
</feature>
<keyword evidence="1" id="KW-0732">Signal</keyword>
<dbReference type="PATRIC" id="fig|771875.3.peg.1483"/>
<protein>
    <recommendedName>
        <fullName evidence="2">PpiC domain-containing protein</fullName>
    </recommendedName>
</protein>
<name>H9UDF3_FERPD</name>
<evidence type="ECO:0000256" key="1">
    <source>
        <dbReference type="SAM" id="SignalP"/>
    </source>
</evidence>
<feature type="chain" id="PRO_5003622941" description="PpiC domain-containing protein" evidence="1">
    <location>
        <begin position="26"/>
        <end position="441"/>
    </location>
</feature>
<dbReference type="STRING" id="771875.Ferpe_1477"/>
<dbReference type="EMBL" id="CP003260">
    <property type="protein sequence ID" value="AFG35546.1"/>
    <property type="molecule type" value="Genomic_DNA"/>
</dbReference>
<evidence type="ECO:0000259" key="2">
    <source>
        <dbReference type="Pfam" id="PF13145"/>
    </source>
</evidence>
<feature type="domain" description="PpiC" evidence="2">
    <location>
        <begin position="108"/>
        <end position="218"/>
    </location>
</feature>
<dbReference type="InterPro" id="IPR027304">
    <property type="entry name" value="Trigger_fact/SurA_dom_sf"/>
</dbReference>
<dbReference type="Pfam" id="PF13145">
    <property type="entry name" value="Rotamase_2"/>
    <property type="match status" value="1"/>
</dbReference>
<keyword evidence="4" id="KW-1185">Reference proteome</keyword>
<dbReference type="InterPro" id="IPR000297">
    <property type="entry name" value="PPIase_PpiC"/>
</dbReference>
<dbReference type="GO" id="GO:0003755">
    <property type="term" value="F:peptidyl-prolyl cis-trans isomerase activity"/>
    <property type="evidence" value="ECO:0007669"/>
    <property type="project" value="InterPro"/>
</dbReference>
<dbReference type="HOGENOM" id="CLU_620727_0_0_0"/>
<dbReference type="eggNOG" id="COG0760">
    <property type="taxonomic scope" value="Bacteria"/>
</dbReference>
<sequence length="441" mass="51495">MKRYFRIFNLLLVFSVLFVSSLVSANDLQKFAAYLEKNGTIVAGISQEDIDELYQLYEAYYGSFDPLFEKPYVEALVMKRLLEDKFIEYLSNAEGLSPEDFKSSHSDVSEEEMKEYYENNREEIQQEAYVDFDYAVFETEEKAREFYSRANEVGFEKAVRELSEASPSELLDTNTYSGLKKSETSEAFVDVLFTPSDKPLRMHTTDNASFVFYIRNLNDLSTFEKFKASPMYEEVLINLSENKFQKYVEEKISTEDIKFVVPPQYTIWFDTVQNVPAEELVEKYYSAVFDKSGNLLSVEPIEISGFITAIDDANLIEKYKREYEIAIKKLYDMGYKSFLVLARLRNFDNSERVVLEYNVELSKILMGYIKNGDTLSVLQYIYSNLSELEELSNSENPEVRQKALEYLYKMNKVLGDEESANKYLEQLLEENPNYEVEDEEK</sequence>
<reference evidence="3" key="1">
    <citation type="submission" date="2012-03" db="EMBL/GenBank/DDBJ databases">
        <title>Complete sequence of Fervidobacterium pennivorans DSM 9078.</title>
        <authorList>
            <consortium name="US DOE Joint Genome Institute"/>
            <person name="Lucas S."/>
            <person name="Han J."/>
            <person name="Lapidus A."/>
            <person name="Cheng J.-F."/>
            <person name="Goodwin L."/>
            <person name="Pitluck S."/>
            <person name="Peters L."/>
            <person name="Ovchinnikova G."/>
            <person name="Lu M."/>
            <person name="Detter J.C."/>
            <person name="Han C."/>
            <person name="Tapia R."/>
            <person name="Land M."/>
            <person name="Hauser L."/>
            <person name="Kyrpides N."/>
            <person name="Ivanova N."/>
            <person name="Pagani I."/>
            <person name="Noll K.M."/>
            <person name="Woyke T."/>
        </authorList>
    </citation>
    <scope>NUCLEOTIDE SEQUENCE</scope>
    <source>
        <strain evidence="3">DSM 9078</strain>
    </source>
</reference>
<accession>H9UDF3</accession>
<organism evidence="3 4">
    <name type="scientific">Fervidobacterium pennivorans (strain DSM 9078 / Ven5)</name>
    <dbReference type="NCBI Taxonomy" id="771875"/>
    <lineage>
        <taxon>Bacteria</taxon>
        <taxon>Thermotogati</taxon>
        <taxon>Thermotogota</taxon>
        <taxon>Thermotogae</taxon>
        <taxon>Thermotogales</taxon>
        <taxon>Fervidobacteriaceae</taxon>
        <taxon>Fervidobacterium</taxon>
    </lineage>
</organism>
<dbReference type="AlphaFoldDB" id="H9UDF3"/>
<dbReference type="OrthoDB" id="40816at2"/>